<keyword evidence="1" id="KW-0863">Zinc-finger</keyword>
<proteinExistence type="predicted"/>
<evidence type="ECO:0000259" key="2">
    <source>
        <dbReference type="PROSITE" id="PS50119"/>
    </source>
</evidence>
<keyword evidence="1" id="KW-0862">Zinc</keyword>
<dbReference type="AlphaFoldDB" id="A0A6J8DIV6"/>
<dbReference type="SUPFAM" id="SSF57845">
    <property type="entry name" value="B-box zinc-binding domain"/>
    <property type="match status" value="1"/>
</dbReference>
<reference evidence="3 4" key="1">
    <citation type="submission" date="2020-06" db="EMBL/GenBank/DDBJ databases">
        <authorList>
            <person name="Li R."/>
            <person name="Bekaert M."/>
        </authorList>
    </citation>
    <scope>NUCLEOTIDE SEQUENCE [LARGE SCALE GENOMIC DNA]</scope>
    <source>
        <strain evidence="4">wild</strain>
    </source>
</reference>
<gene>
    <name evidence="3" type="ORF">MCOR_40946</name>
</gene>
<dbReference type="EMBL" id="CACVKT020007420">
    <property type="protein sequence ID" value="CAC5407471.1"/>
    <property type="molecule type" value="Genomic_DNA"/>
</dbReference>
<dbReference type="InterPro" id="IPR047153">
    <property type="entry name" value="TRIM45/56/19-like"/>
</dbReference>
<protein>
    <recommendedName>
        <fullName evidence="2">B box-type domain-containing protein</fullName>
    </recommendedName>
</protein>
<dbReference type="InterPro" id="IPR000315">
    <property type="entry name" value="Znf_B-box"/>
</dbReference>
<dbReference type="CDD" id="cd19756">
    <property type="entry name" value="Bbox2"/>
    <property type="match status" value="1"/>
</dbReference>
<evidence type="ECO:0000256" key="1">
    <source>
        <dbReference type="PROSITE-ProRule" id="PRU00024"/>
    </source>
</evidence>
<dbReference type="PANTHER" id="PTHR25462">
    <property type="entry name" value="BONUS, ISOFORM C-RELATED"/>
    <property type="match status" value="1"/>
</dbReference>
<dbReference type="PROSITE" id="PS50119">
    <property type="entry name" value="ZF_BBOX"/>
    <property type="match status" value="2"/>
</dbReference>
<name>A0A6J8DIV6_MYTCO</name>
<dbReference type="GO" id="GO:0061630">
    <property type="term" value="F:ubiquitin protein ligase activity"/>
    <property type="evidence" value="ECO:0007669"/>
    <property type="project" value="TreeGrafter"/>
</dbReference>
<accession>A0A6J8DIV6</accession>
<dbReference type="Gene3D" id="3.30.160.60">
    <property type="entry name" value="Classic Zinc Finger"/>
    <property type="match status" value="1"/>
</dbReference>
<organism evidence="3 4">
    <name type="scientific">Mytilus coruscus</name>
    <name type="common">Sea mussel</name>
    <dbReference type="NCBI Taxonomy" id="42192"/>
    <lineage>
        <taxon>Eukaryota</taxon>
        <taxon>Metazoa</taxon>
        <taxon>Spiralia</taxon>
        <taxon>Lophotrochozoa</taxon>
        <taxon>Mollusca</taxon>
        <taxon>Bivalvia</taxon>
        <taxon>Autobranchia</taxon>
        <taxon>Pteriomorphia</taxon>
        <taxon>Mytilida</taxon>
        <taxon>Mytiloidea</taxon>
        <taxon>Mytilidae</taxon>
        <taxon>Mytilinae</taxon>
        <taxon>Mytilus</taxon>
    </lineage>
</organism>
<keyword evidence="4" id="KW-1185">Reference proteome</keyword>
<dbReference type="GO" id="GO:0008270">
    <property type="term" value="F:zinc ion binding"/>
    <property type="evidence" value="ECO:0007669"/>
    <property type="project" value="UniProtKB-KW"/>
</dbReference>
<evidence type="ECO:0000313" key="4">
    <source>
        <dbReference type="Proteomes" id="UP000507470"/>
    </source>
</evidence>
<evidence type="ECO:0000313" key="3">
    <source>
        <dbReference type="EMBL" id="CAC5407471.1"/>
    </source>
</evidence>
<dbReference type="PANTHER" id="PTHR25462:SF296">
    <property type="entry name" value="MEIOTIC P26, ISOFORM F"/>
    <property type="match status" value="1"/>
</dbReference>
<keyword evidence="1" id="KW-0479">Metal-binding</keyword>
<dbReference type="OrthoDB" id="6097076at2759"/>
<feature type="domain" description="B box-type" evidence="2">
    <location>
        <begin position="10"/>
        <end position="50"/>
    </location>
</feature>
<sequence>MAGVELCQCCLREIEEEVADLWCNDCSEVVCRSCGKAHRRFVVAHDFISIKDAPSFRKNRSESCRSHVNKKLILFCVGHDELICHECLSENHRKCNKIVEIEKAAEGVKDSAAITDLKERMSKFTNILEKTQIENEQQLSKMRAEKEVANNHLKEFLKCFKEHVMRIENNLNQEYEKIVVQNVDNGEQLRYLKQSLQENKDWLCMLESSSSESNIFHAVKYLNTIQVTIENQISQIKRDLITIPLDILPPDGTKNIDKLFEEMNEKATPNTIPVTTVSDNACKKSQIKVERTSQRPPPPYQELTAGNNSTLGAFCFTKDGRIVVEACVPSEIRTNLRIHCLRIFDLHTCKSSQIKLSETSQDINFNAGSISMYDNFALLVSKMRDNVITVIDLKLQRMCRTISMQHPKYVFHVIKIKWISCKGGKIFPFAEANLGIWLFSNEFNGRILSEFRFPDSIIDLDFDG</sequence>
<dbReference type="Proteomes" id="UP000507470">
    <property type="component" value="Unassembled WGS sequence"/>
</dbReference>
<dbReference type="Pfam" id="PF00643">
    <property type="entry name" value="zf-B_box"/>
    <property type="match status" value="1"/>
</dbReference>
<feature type="domain" description="B box-type" evidence="2">
    <location>
        <begin position="59"/>
        <end position="101"/>
    </location>
</feature>